<evidence type="ECO:0000256" key="1">
    <source>
        <dbReference type="SAM" id="SignalP"/>
    </source>
</evidence>
<sequence>MATRSLISLYALLATPAVITQSAEATVYSQPNTSNPIEASIKDIRNSSWSLFLRPNNAIFGENDQARSWENSSGGFLELVNRQHSSQ</sequence>
<dbReference type="Proteomes" id="UP000001423">
    <property type="component" value="Chromosome"/>
</dbReference>
<dbReference type="NCBIfam" id="TIGR04260">
    <property type="entry name" value="Cyano_gly_rpt"/>
    <property type="match status" value="1"/>
</dbReference>
<name>Q7TUR4_PROMM</name>
<accession>Q7TUR4</accession>
<gene>
    <name evidence="2" type="ordered locus">PMT_1519</name>
</gene>
<dbReference type="KEGG" id="pmt:PMT_1519"/>
<protein>
    <submittedName>
        <fullName evidence="2">Possible Iron-containing alcohol dehydrogenase</fullName>
    </submittedName>
</protein>
<evidence type="ECO:0000313" key="3">
    <source>
        <dbReference type="Proteomes" id="UP000001423"/>
    </source>
</evidence>
<dbReference type="AlphaFoldDB" id="Q7TUR4"/>
<dbReference type="RefSeq" id="WP_011130887.1">
    <property type="nucleotide sequence ID" value="NC_005071.1"/>
</dbReference>
<keyword evidence="1" id="KW-0732">Signal</keyword>
<feature type="signal peptide" evidence="1">
    <location>
        <begin position="1"/>
        <end position="25"/>
    </location>
</feature>
<organism evidence="2 3">
    <name type="scientific">Prochlorococcus marinus (strain MIT 9313)</name>
    <dbReference type="NCBI Taxonomy" id="74547"/>
    <lineage>
        <taxon>Bacteria</taxon>
        <taxon>Bacillati</taxon>
        <taxon>Cyanobacteriota</taxon>
        <taxon>Cyanophyceae</taxon>
        <taxon>Synechococcales</taxon>
        <taxon>Prochlorococcaceae</taxon>
        <taxon>Prochlorococcus</taxon>
    </lineage>
</organism>
<dbReference type="InterPro" id="IPR026356">
    <property type="entry name" value="GrrA/OscA1_RiPP"/>
</dbReference>
<reference evidence="2 3" key="1">
    <citation type="journal article" date="2003" name="Nature">
        <title>Genome divergence in two Prochlorococcus ecotypes reflects oceanic niche differentiation.</title>
        <authorList>
            <person name="Rocap G."/>
            <person name="Larimer F.W."/>
            <person name="Lamerdin J.E."/>
            <person name="Malfatti S."/>
            <person name="Chain P."/>
            <person name="Ahlgren N.A."/>
            <person name="Arellano A."/>
            <person name="Coleman M."/>
            <person name="Hauser L."/>
            <person name="Hess W.R."/>
            <person name="Johnson Z.I."/>
            <person name="Land M.L."/>
            <person name="Lindell D."/>
            <person name="Post A.F."/>
            <person name="Regala W."/>
            <person name="Shah M."/>
            <person name="Shaw S.L."/>
            <person name="Steglich C."/>
            <person name="Sullivan M.B."/>
            <person name="Ting C.S."/>
            <person name="Tolonen A."/>
            <person name="Webb E.A."/>
            <person name="Zinser E.R."/>
            <person name="Chisholm S.W."/>
        </authorList>
    </citation>
    <scope>NUCLEOTIDE SEQUENCE [LARGE SCALE GENOMIC DNA]</scope>
    <source>
        <strain evidence="3">MIT 9313</strain>
    </source>
</reference>
<dbReference type="EMBL" id="BX548175">
    <property type="protein sequence ID" value="CAE21694.1"/>
    <property type="molecule type" value="Genomic_DNA"/>
</dbReference>
<keyword evidence="3" id="KW-1185">Reference proteome</keyword>
<evidence type="ECO:0000313" key="2">
    <source>
        <dbReference type="EMBL" id="CAE21694.1"/>
    </source>
</evidence>
<proteinExistence type="predicted"/>
<feature type="chain" id="PRO_5004291885" evidence="1">
    <location>
        <begin position="26"/>
        <end position="87"/>
    </location>
</feature>
<dbReference type="HOGENOM" id="CLU_2480845_0_0_3"/>